<proteinExistence type="predicted"/>
<keyword evidence="4" id="KW-1185">Reference proteome</keyword>
<protein>
    <recommendedName>
        <fullName evidence="5">Apple domain-containing protein</fullName>
    </recommendedName>
</protein>
<organism evidence="3 4">
    <name type="scientific">Podospora australis</name>
    <dbReference type="NCBI Taxonomy" id="1536484"/>
    <lineage>
        <taxon>Eukaryota</taxon>
        <taxon>Fungi</taxon>
        <taxon>Dikarya</taxon>
        <taxon>Ascomycota</taxon>
        <taxon>Pezizomycotina</taxon>
        <taxon>Sordariomycetes</taxon>
        <taxon>Sordariomycetidae</taxon>
        <taxon>Sordariales</taxon>
        <taxon>Podosporaceae</taxon>
        <taxon>Podospora</taxon>
    </lineage>
</organism>
<reference evidence="3" key="1">
    <citation type="journal article" date="2023" name="Mol. Phylogenet. Evol.">
        <title>Genome-scale phylogeny and comparative genomics of the fungal order Sordariales.</title>
        <authorList>
            <person name="Hensen N."/>
            <person name="Bonometti L."/>
            <person name="Westerberg I."/>
            <person name="Brannstrom I.O."/>
            <person name="Guillou S."/>
            <person name="Cros-Aarteil S."/>
            <person name="Calhoun S."/>
            <person name="Haridas S."/>
            <person name="Kuo A."/>
            <person name="Mondo S."/>
            <person name="Pangilinan J."/>
            <person name="Riley R."/>
            <person name="LaButti K."/>
            <person name="Andreopoulos B."/>
            <person name="Lipzen A."/>
            <person name="Chen C."/>
            <person name="Yan M."/>
            <person name="Daum C."/>
            <person name="Ng V."/>
            <person name="Clum A."/>
            <person name="Steindorff A."/>
            <person name="Ohm R.A."/>
            <person name="Martin F."/>
            <person name="Silar P."/>
            <person name="Natvig D.O."/>
            <person name="Lalanne C."/>
            <person name="Gautier V."/>
            <person name="Ament-Velasquez S.L."/>
            <person name="Kruys A."/>
            <person name="Hutchinson M.I."/>
            <person name="Powell A.J."/>
            <person name="Barry K."/>
            <person name="Miller A.N."/>
            <person name="Grigoriev I.V."/>
            <person name="Debuchy R."/>
            <person name="Gladieux P."/>
            <person name="Hiltunen Thoren M."/>
            <person name="Johannesson H."/>
        </authorList>
    </citation>
    <scope>NUCLEOTIDE SEQUENCE</scope>
    <source>
        <strain evidence="3">PSN309</strain>
    </source>
</reference>
<comment type="caution">
    <text evidence="3">The sequence shown here is derived from an EMBL/GenBank/DDBJ whole genome shotgun (WGS) entry which is preliminary data.</text>
</comment>
<keyword evidence="2" id="KW-0472">Membrane</keyword>
<accession>A0AAN6WU89</accession>
<gene>
    <name evidence="3" type="ORF">QBC35DRAFT_531734</name>
</gene>
<dbReference type="AlphaFoldDB" id="A0AAN6WU89"/>
<evidence type="ECO:0000313" key="4">
    <source>
        <dbReference type="Proteomes" id="UP001302126"/>
    </source>
</evidence>
<feature type="compositionally biased region" description="Low complexity" evidence="1">
    <location>
        <begin position="146"/>
        <end position="165"/>
    </location>
</feature>
<evidence type="ECO:0000256" key="2">
    <source>
        <dbReference type="SAM" id="Phobius"/>
    </source>
</evidence>
<reference evidence="3" key="2">
    <citation type="submission" date="2023-05" db="EMBL/GenBank/DDBJ databases">
        <authorList>
            <consortium name="Lawrence Berkeley National Laboratory"/>
            <person name="Steindorff A."/>
            <person name="Hensen N."/>
            <person name="Bonometti L."/>
            <person name="Westerberg I."/>
            <person name="Brannstrom I.O."/>
            <person name="Guillou S."/>
            <person name="Cros-Aarteil S."/>
            <person name="Calhoun S."/>
            <person name="Haridas S."/>
            <person name="Kuo A."/>
            <person name="Mondo S."/>
            <person name="Pangilinan J."/>
            <person name="Riley R."/>
            <person name="Labutti K."/>
            <person name="Andreopoulos B."/>
            <person name="Lipzen A."/>
            <person name="Chen C."/>
            <person name="Yanf M."/>
            <person name="Daum C."/>
            <person name="Ng V."/>
            <person name="Clum A."/>
            <person name="Ohm R."/>
            <person name="Martin F."/>
            <person name="Silar P."/>
            <person name="Natvig D."/>
            <person name="Lalanne C."/>
            <person name="Gautier V."/>
            <person name="Ament-Velasquez S.L."/>
            <person name="Kruys A."/>
            <person name="Hutchinson M.I."/>
            <person name="Powell A.J."/>
            <person name="Barry K."/>
            <person name="Miller A.N."/>
            <person name="Grigoriev I.V."/>
            <person name="Debuchy R."/>
            <person name="Gladieux P."/>
            <person name="Thoren M.H."/>
            <person name="Johannesson H."/>
        </authorList>
    </citation>
    <scope>NUCLEOTIDE SEQUENCE</scope>
    <source>
        <strain evidence="3">PSN309</strain>
    </source>
</reference>
<keyword evidence="2" id="KW-0812">Transmembrane</keyword>
<dbReference type="Proteomes" id="UP001302126">
    <property type="component" value="Unassembled WGS sequence"/>
</dbReference>
<feature type="transmembrane region" description="Helical" evidence="2">
    <location>
        <begin position="85"/>
        <end position="110"/>
    </location>
</feature>
<evidence type="ECO:0000256" key="1">
    <source>
        <dbReference type="SAM" id="MobiDB-lite"/>
    </source>
</evidence>
<evidence type="ECO:0000313" key="3">
    <source>
        <dbReference type="EMBL" id="KAK4188478.1"/>
    </source>
</evidence>
<name>A0AAN6WU89_9PEZI</name>
<dbReference type="EMBL" id="MU864388">
    <property type="protein sequence ID" value="KAK4188478.1"/>
    <property type="molecule type" value="Genomic_DNA"/>
</dbReference>
<sequence length="305" mass="32225">MASQGPDLNGQYPIPYHGNEGGGLEVVPQAANGPERYYGPAWEHYGQKPPLSTTTATEVPPHYTGSPISEAAPERKRILGLTVKTFWILVFVIVVILAAGIGGGVAGGLAASNKNNNQEVGVAPDPAPDNVNDNVRENPEVGDGNTASPSPSPSQSTTPTSTSVLTQQTGQVLPAAIDDCPRINNTIIQPLNATGGPWGTAVGNPTVQKFRVFCDLNMSSDIRKGLIDIMFFPVRNLEECIGACAGYNYQYNNNAQFGAGRASTGLCKAVTLHKKAGFYCTLKNGTRFDFSAPEPQFFTSAVLVA</sequence>
<evidence type="ECO:0008006" key="5">
    <source>
        <dbReference type="Google" id="ProtNLM"/>
    </source>
</evidence>
<keyword evidence="2" id="KW-1133">Transmembrane helix</keyword>
<feature type="region of interest" description="Disordered" evidence="1">
    <location>
        <begin position="117"/>
        <end position="165"/>
    </location>
</feature>